<dbReference type="AlphaFoldDB" id="A0A0H3I4R1"/>
<evidence type="ECO:0000256" key="3">
    <source>
        <dbReference type="ARBA" id="ARBA00022729"/>
    </source>
</evidence>
<evidence type="ECO:0000313" key="12">
    <source>
        <dbReference type="EMBL" id="MBI0556263.1"/>
    </source>
</evidence>
<dbReference type="InterPro" id="IPR023205">
    <property type="entry name" value="DsbA/DsbL"/>
</dbReference>
<dbReference type="CDD" id="cd03019">
    <property type="entry name" value="DsbA_DsbA"/>
    <property type="match status" value="1"/>
</dbReference>
<feature type="chain" id="PRO_5002611669" description="Thiol:disulfide interchange protein" evidence="9">
    <location>
        <begin position="21"/>
        <end position="208"/>
    </location>
</feature>
<evidence type="ECO:0000313" key="14">
    <source>
        <dbReference type="Proteomes" id="UP001194579"/>
    </source>
</evidence>
<comment type="subcellular location">
    <subcellularLocation>
        <location evidence="1 7">Periplasm</location>
    </subcellularLocation>
</comment>
<evidence type="ECO:0000256" key="1">
    <source>
        <dbReference type="ARBA" id="ARBA00004418"/>
    </source>
</evidence>
<feature type="disulfide bond" description="Redox-active" evidence="8">
    <location>
        <begin position="50"/>
        <end position="53"/>
    </location>
</feature>
<keyword evidence="4 7" id="KW-0574">Periplasm</keyword>
<dbReference type="PROSITE" id="PS51352">
    <property type="entry name" value="THIOREDOXIN_2"/>
    <property type="match status" value="1"/>
</dbReference>
<feature type="signal peptide" evidence="9">
    <location>
        <begin position="1"/>
        <end position="20"/>
    </location>
</feature>
<dbReference type="PATRIC" id="fig|1166016.3.peg.1609"/>
<feature type="domain" description="Thioredoxin" evidence="10">
    <location>
        <begin position="10"/>
        <end position="155"/>
    </location>
</feature>
<keyword evidence="6" id="KW-0676">Redox-active center</keyword>
<dbReference type="InterPro" id="IPR036249">
    <property type="entry name" value="Thioredoxin-like_sf"/>
</dbReference>
<evidence type="ECO:0000256" key="9">
    <source>
        <dbReference type="SAM" id="SignalP"/>
    </source>
</evidence>
<dbReference type="PIRSF" id="PIRSF001488">
    <property type="entry name" value="Tdi_protein"/>
    <property type="match status" value="1"/>
</dbReference>
<keyword evidence="14" id="KW-1185">Reference proteome</keyword>
<dbReference type="InterPro" id="IPR050824">
    <property type="entry name" value="Thiol_disulfide_DsbA"/>
</dbReference>
<evidence type="ECO:0000256" key="5">
    <source>
        <dbReference type="ARBA" id="ARBA00023157"/>
    </source>
</evidence>
<dbReference type="STRING" id="1905730.W5S_1591"/>
<evidence type="ECO:0000256" key="2">
    <source>
        <dbReference type="ARBA" id="ARBA00005791"/>
    </source>
</evidence>
<reference evidence="14" key="3">
    <citation type="submission" date="2023-07" db="EMBL/GenBank/DDBJ databases">
        <title>Identification of Pectobacterium versatile causing blackleg of potato from New York State with a whole genome sequencing approach.</title>
        <authorList>
            <person name="Ma X."/>
            <person name="Swingle B."/>
        </authorList>
    </citation>
    <scope>NUCLEOTIDE SEQUENCE [LARGE SCALE GENOMIC DNA]</scope>
    <source>
        <strain evidence="14">NY1588A</strain>
    </source>
</reference>
<dbReference type="EMBL" id="WABS01000039">
    <property type="protein sequence ID" value="MBI0556263.1"/>
    <property type="molecule type" value="Genomic_DNA"/>
</dbReference>
<dbReference type="GO" id="GO:0042597">
    <property type="term" value="C:periplasmic space"/>
    <property type="evidence" value="ECO:0007669"/>
    <property type="project" value="UniProtKB-SubCell"/>
</dbReference>
<evidence type="ECO:0000313" key="13">
    <source>
        <dbReference type="Proteomes" id="UP000008044"/>
    </source>
</evidence>
<sequence length="208" mass="22794">MLREITFGLCLTFGTTLAMAASLSDGKQYDVMAKSVSDAPAVVEFFSFYCPPCAAFSEPYKVSQTIDANLPEGYHVEKYHVSAMGSMGKPLTEAWSVAKVLGIQSRVEQPLFTAVQKTKSINSEDAIRQIFIQAGVSSEEYDAVKNSFAVKALTEKQERAATQFAVTGTPSFYVRGKYLIRNNGIEERSPEAYGKAFADVVNALLKEK</sequence>
<dbReference type="GO" id="GO:0015036">
    <property type="term" value="F:disulfide oxidoreductase activity"/>
    <property type="evidence" value="ECO:0007669"/>
    <property type="project" value="UniProtKB-ARBA"/>
</dbReference>
<protein>
    <recommendedName>
        <fullName evidence="7">Thiol:disulfide interchange protein</fullName>
    </recommendedName>
</protein>
<evidence type="ECO:0000259" key="10">
    <source>
        <dbReference type="PROSITE" id="PS51352"/>
    </source>
</evidence>
<dbReference type="Proteomes" id="UP000008044">
    <property type="component" value="Chromosome"/>
</dbReference>
<dbReference type="InterPro" id="IPR001853">
    <property type="entry name" value="DSBA-like_thioredoxin_dom"/>
</dbReference>
<reference evidence="11 13" key="1">
    <citation type="journal article" date="2012" name="J. Bacteriol.">
        <title>Genome sequence of Pectobacterium sp. strain SCC3193.</title>
        <authorList>
            <person name="Koskinen J.P."/>
            <person name="Laine P."/>
            <person name="Niemi O."/>
            <person name="Nykyri J."/>
            <person name="Harjunpaa H."/>
            <person name="Auvinen P."/>
            <person name="Paulin L."/>
            <person name="Pirhonen M."/>
            <person name="Palva T."/>
            <person name="Holm L."/>
        </authorList>
    </citation>
    <scope>NUCLEOTIDE SEQUENCE [LARGE SCALE GENOMIC DNA]</scope>
    <source>
        <strain evidence="11 13">SCC3193</strain>
    </source>
</reference>
<dbReference type="eggNOG" id="COG1651">
    <property type="taxonomic scope" value="Bacteria"/>
</dbReference>
<dbReference type="RefSeq" id="WP_014699343.1">
    <property type="nucleotide sequence ID" value="NC_017845.1"/>
</dbReference>
<evidence type="ECO:0000256" key="4">
    <source>
        <dbReference type="ARBA" id="ARBA00022764"/>
    </source>
</evidence>
<dbReference type="EMBL" id="CP003415">
    <property type="protein sequence ID" value="AFI89683.1"/>
    <property type="molecule type" value="Genomic_DNA"/>
</dbReference>
<dbReference type="HOGENOM" id="CLU_088255_3_0_6"/>
<accession>A0A0H3I4R1</accession>
<evidence type="ECO:0000256" key="6">
    <source>
        <dbReference type="ARBA" id="ARBA00023284"/>
    </source>
</evidence>
<organism evidence="11 13">
    <name type="scientific">Pectobacterium parmentieri</name>
    <dbReference type="NCBI Taxonomy" id="1905730"/>
    <lineage>
        <taxon>Bacteria</taxon>
        <taxon>Pseudomonadati</taxon>
        <taxon>Pseudomonadota</taxon>
        <taxon>Gammaproteobacteria</taxon>
        <taxon>Enterobacterales</taxon>
        <taxon>Pectobacteriaceae</taxon>
        <taxon>Pectobacterium</taxon>
    </lineage>
</organism>
<reference evidence="12" key="4">
    <citation type="submission" date="2024-05" db="EMBL/GenBank/DDBJ databases">
        <title>Identification of Pectobacterium versatile causing blackleg of potato from New York State with a whole genome sequencing approach.</title>
        <authorList>
            <person name="Ma X."/>
            <person name="Swingle B."/>
        </authorList>
    </citation>
    <scope>NUCLEOTIDE SEQUENCE</scope>
    <source>
        <strain evidence="12">NY1588A</strain>
    </source>
</reference>
<dbReference type="Proteomes" id="UP001194579">
    <property type="component" value="Unassembled WGS sequence"/>
</dbReference>
<comment type="similarity">
    <text evidence="2">Belongs to the thioredoxin family. DsbA subfamily.</text>
</comment>
<dbReference type="Gene3D" id="3.40.30.10">
    <property type="entry name" value="Glutaredoxin"/>
    <property type="match status" value="1"/>
</dbReference>
<dbReference type="Pfam" id="PF01323">
    <property type="entry name" value="DSBA"/>
    <property type="match status" value="1"/>
</dbReference>
<reference evidence="11" key="2">
    <citation type="submission" date="2012-03" db="EMBL/GenBank/DDBJ databases">
        <authorList>
            <person name="Koskinen P."/>
            <person name="Laine P."/>
            <person name="Niemi O."/>
            <person name="Nykyri J."/>
            <person name="Harjunpaa H."/>
            <person name="Auvinen P."/>
            <person name="Paulin L."/>
            <person name="Pirhonen M."/>
            <person name="Palva T."/>
            <person name="Holm L."/>
        </authorList>
    </citation>
    <scope>NUCLEOTIDE SEQUENCE</scope>
    <source>
        <strain evidence="11">SCC3193</strain>
    </source>
</reference>
<evidence type="ECO:0000313" key="11">
    <source>
        <dbReference type="EMBL" id="AFI89683.1"/>
    </source>
</evidence>
<dbReference type="InterPro" id="IPR013766">
    <property type="entry name" value="Thioredoxin_domain"/>
</dbReference>
<gene>
    <name evidence="11" type="ordered locus">W5S_1591</name>
    <name evidence="12" type="ORF">F6Q06_17480</name>
</gene>
<dbReference type="PANTHER" id="PTHR35891:SF2">
    <property type="entry name" value="THIOL:DISULFIDE INTERCHANGE PROTEIN DSBA"/>
    <property type="match status" value="1"/>
</dbReference>
<dbReference type="PANTHER" id="PTHR35891">
    <property type="entry name" value="THIOL:DISULFIDE INTERCHANGE PROTEIN DSBA"/>
    <property type="match status" value="1"/>
</dbReference>
<name>A0A0H3I4R1_PECPM</name>
<keyword evidence="3 9" id="KW-0732">Signal</keyword>
<dbReference type="InterPro" id="IPR017937">
    <property type="entry name" value="Thioredoxin_CS"/>
</dbReference>
<dbReference type="SUPFAM" id="SSF52833">
    <property type="entry name" value="Thioredoxin-like"/>
    <property type="match status" value="1"/>
</dbReference>
<keyword evidence="5 7" id="KW-1015">Disulfide bond</keyword>
<dbReference type="KEGG" id="pec:W5S_1591"/>
<evidence type="ECO:0000256" key="8">
    <source>
        <dbReference type="PIRSR" id="PIRSR001488-1"/>
    </source>
</evidence>
<proteinExistence type="inferred from homology"/>
<evidence type="ECO:0000256" key="7">
    <source>
        <dbReference type="PIRNR" id="PIRNR001488"/>
    </source>
</evidence>
<dbReference type="PROSITE" id="PS00194">
    <property type="entry name" value="THIOREDOXIN_1"/>
    <property type="match status" value="1"/>
</dbReference>